<protein>
    <submittedName>
        <fullName evidence="4">Nucleoid-associated protein YejK</fullName>
    </submittedName>
</protein>
<evidence type="ECO:0000256" key="3">
    <source>
        <dbReference type="ARBA" id="ARBA00022490"/>
    </source>
</evidence>
<name>A0ABP7MC34_9GAMM</name>
<dbReference type="PANTHER" id="PTHR38772">
    <property type="match status" value="1"/>
</dbReference>
<keyword evidence="5" id="KW-1185">Reference proteome</keyword>
<evidence type="ECO:0000313" key="5">
    <source>
        <dbReference type="Proteomes" id="UP001501565"/>
    </source>
</evidence>
<keyword evidence="3" id="KW-0963">Cytoplasm</keyword>
<dbReference type="InterPro" id="IPR007358">
    <property type="entry name" value="Nucleoid_associated_NdpA"/>
</dbReference>
<comment type="caution">
    <text evidence="4">The sequence shown here is derived from an EMBL/GenBank/DDBJ whole genome shotgun (WGS) entry which is preliminary data.</text>
</comment>
<accession>A0ABP7MC34</accession>
<dbReference type="PANTHER" id="PTHR38772:SF1">
    <property type="entry name" value="NUCLEOID-ASSOCIATED PROTEIN YEJK"/>
    <property type="match status" value="1"/>
</dbReference>
<comment type="subcellular location">
    <subcellularLocation>
        <location evidence="1">Cytoplasm</location>
        <location evidence="1">Nucleoid</location>
    </subcellularLocation>
</comment>
<evidence type="ECO:0000313" key="4">
    <source>
        <dbReference type="EMBL" id="GAA3919743.1"/>
    </source>
</evidence>
<dbReference type="Proteomes" id="UP001501565">
    <property type="component" value="Unassembled WGS sequence"/>
</dbReference>
<evidence type="ECO:0000256" key="1">
    <source>
        <dbReference type="ARBA" id="ARBA00004453"/>
    </source>
</evidence>
<sequence>MSLKHCIVHGIQRPVPGADIRTFVSDKEEASEGPIASLFEQYRQGFQRSAQKQFGHFGSQQELSMLPGLARDFHESKSSFLTMTQTLMGHLQEALEKYEDPFDAKIIFAIDDLMEQDQLYIFWVNHVEAIQINKHNELQYIDYVDPTKVTFGFKVKFDQWLEETSNQYLTILGSRGNPELNEVMEEFAGFTKGLDKVEQTEEFLNIVEAFAEAMPDENAKEYRSQVMEYCLEQDKSGMPVSVNELSFQVDQKEPTRFAQFAQERQTDPMDEIHTDRARLKRYVRFTGRDKNLSISFSSDRFGEGIIYDTDNDALIIKDIPKSLKQQLVKHQLKG</sequence>
<organism evidence="4 5">
    <name type="scientific">Litoribacillus peritrichatus</name>
    <dbReference type="NCBI Taxonomy" id="718191"/>
    <lineage>
        <taxon>Bacteria</taxon>
        <taxon>Pseudomonadati</taxon>
        <taxon>Pseudomonadota</taxon>
        <taxon>Gammaproteobacteria</taxon>
        <taxon>Oceanospirillales</taxon>
        <taxon>Oceanospirillaceae</taxon>
        <taxon>Litoribacillus</taxon>
    </lineage>
</organism>
<dbReference type="RefSeq" id="WP_344796890.1">
    <property type="nucleotide sequence ID" value="NZ_BAABBN010000004.1"/>
</dbReference>
<proteinExistence type="inferred from homology"/>
<dbReference type="EMBL" id="BAABBN010000004">
    <property type="protein sequence ID" value="GAA3919743.1"/>
    <property type="molecule type" value="Genomic_DNA"/>
</dbReference>
<reference evidence="5" key="1">
    <citation type="journal article" date="2019" name="Int. J. Syst. Evol. Microbiol.">
        <title>The Global Catalogue of Microorganisms (GCM) 10K type strain sequencing project: providing services to taxonomists for standard genome sequencing and annotation.</title>
        <authorList>
            <consortium name="The Broad Institute Genomics Platform"/>
            <consortium name="The Broad Institute Genome Sequencing Center for Infectious Disease"/>
            <person name="Wu L."/>
            <person name="Ma J."/>
        </authorList>
    </citation>
    <scope>NUCLEOTIDE SEQUENCE [LARGE SCALE GENOMIC DNA]</scope>
    <source>
        <strain evidence="5">JCM 17551</strain>
    </source>
</reference>
<gene>
    <name evidence="4" type="primary">yejK</name>
    <name evidence="4" type="ORF">GCM10022277_14040</name>
</gene>
<dbReference type="Pfam" id="PF04245">
    <property type="entry name" value="NA37"/>
    <property type="match status" value="1"/>
</dbReference>
<evidence type="ECO:0000256" key="2">
    <source>
        <dbReference type="ARBA" id="ARBA00009035"/>
    </source>
</evidence>
<comment type="similarity">
    <text evidence="2">Belongs to the YejK family.</text>
</comment>